<proteinExistence type="predicted"/>
<dbReference type="PANTHER" id="PTHR34580:SF1">
    <property type="entry name" value="PROTEIN PAFC"/>
    <property type="match status" value="1"/>
</dbReference>
<dbReference type="InterPro" id="IPR036390">
    <property type="entry name" value="WH_DNA-bd_sf"/>
</dbReference>
<dbReference type="Pfam" id="PF13280">
    <property type="entry name" value="WYL"/>
    <property type="match status" value="1"/>
</dbReference>
<keyword evidence="1" id="KW-0805">Transcription regulation</keyword>
<dbReference type="SMART" id="SM00420">
    <property type="entry name" value="HTH_DEOR"/>
    <property type="match status" value="1"/>
</dbReference>
<feature type="domain" description="HTH deoR-type" evidence="3">
    <location>
        <begin position="2"/>
        <end position="61"/>
    </location>
</feature>
<evidence type="ECO:0000313" key="4">
    <source>
        <dbReference type="EMBL" id="PHI30559.1"/>
    </source>
</evidence>
<accession>A0A2C6CV74</accession>
<name>A0A2C6CV74_9GAMM</name>
<dbReference type="Proteomes" id="UP000224974">
    <property type="component" value="Unassembled WGS sequence"/>
</dbReference>
<dbReference type="RefSeq" id="WP_029092764.1">
    <property type="nucleotide sequence ID" value="NZ_CAADJA010000002.1"/>
</dbReference>
<reference evidence="5 7" key="3">
    <citation type="submission" date="2019-03" db="EMBL/GenBank/DDBJ databases">
        <authorList>
            <consortium name="Pathogen Informatics"/>
        </authorList>
    </citation>
    <scope>NUCLEOTIDE SEQUENCE [LARGE SCALE GENOMIC DNA]</scope>
    <source>
        <strain evidence="5 7">NCTC12282</strain>
    </source>
</reference>
<dbReference type="GO" id="GO:0003700">
    <property type="term" value="F:DNA-binding transcription factor activity"/>
    <property type="evidence" value="ECO:0007669"/>
    <property type="project" value="InterPro"/>
</dbReference>
<evidence type="ECO:0000256" key="1">
    <source>
        <dbReference type="ARBA" id="ARBA00023015"/>
    </source>
</evidence>
<dbReference type="InterPro" id="IPR057727">
    <property type="entry name" value="WCX_dom"/>
</dbReference>
<dbReference type="InterPro" id="IPR036388">
    <property type="entry name" value="WH-like_DNA-bd_sf"/>
</dbReference>
<dbReference type="PANTHER" id="PTHR34580">
    <property type="match status" value="1"/>
</dbReference>
<dbReference type="EMBL" id="PDDX01000001">
    <property type="protein sequence ID" value="PHI30559.1"/>
    <property type="molecule type" value="Genomic_DNA"/>
</dbReference>
<dbReference type="SUPFAM" id="SSF46785">
    <property type="entry name" value="Winged helix' DNA-binding domain"/>
    <property type="match status" value="1"/>
</dbReference>
<gene>
    <name evidence="5" type="primary">pafB</name>
    <name evidence="4" type="ORF">CRN84_15025</name>
    <name evidence="5" type="ORF">NCTC12282_04246</name>
</gene>
<protein>
    <submittedName>
        <fullName evidence="5">Proteasome accessory factor B</fullName>
    </submittedName>
    <submittedName>
        <fullName evidence="4">YafY family transcriptional regulator</fullName>
    </submittedName>
</protein>
<dbReference type="Proteomes" id="UP000373449">
    <property type="component" value="Unassembled WGS sequence"/>
</dbReference>
<keyword evidence="6" id="KW-1185">Reference proteome</keyword>
<dbReference type="PROSITE" id="PS52050">
    <property type="entry name" value="WYL"/>
    <property type="match status" value="1"/>
</dbReference>
<dbReference type="Pfam" id="PF08279">
    <property type="entry name" value="HTH_11"/>
    <property type="match status" value="1"/>
</dbReference>
<evidence type="ECO:0000313" key="6">
    <source>
        <dbReference type="Proteomes" id="UP000224974"/>
    </source>
</evidence>
<dbReference type="EMBL" id="CAADJA010000002">
    <property type="protein sequence ID" value="VFS49922.1"/>
    <property type="molecule type" value="Genomic_DNA"/>
</dbReference>
<organism evidence="4 6">
    <name type="scientific">Budvicia aquatica</name>
    <dbReference type="NCBI Taxonomy" id="82979"/>
    <lineage>
        <taxon>Bacteria</taxon>
        <taxon>Pseudomonadati</taxon>
        <taxon>Pseudomonadota</taxon>
        <taxon>Gammaproteobacteria</taxon>
        <taxon>Enterobacterales</taxon>
        <taxon>Budviciaceae</taxon>
        <taxon>Budvicia</taxon>
    </lineage>
</organism>
<evidence type="ECO:0000259" key="3">
    <source>
        <dbReference type="PROSITE" id="PS51000"/>
    </source>
</evidence>
<dbReference type="InterPro" id="IPR028349">
    <property type="entry name" value="PafC-like"/>
</dbReference>
<dbReference type="AlphaFoldDB" id="A0A2C6CV74"/>
<evidence type="ECO:0000256" key="2">
    <source>
        <dbReference type="ARBA" id="ARBA00023163"/>
    </source>
</evidence>
<dbReference type="Pfam" id="PF25583">
    <property type="entry name" value="WCX"/>
    <property type="match status" value="1"/>
</dbReference>
<sequence length="309" mass="35430">MKIDRLISLIMVLLEHDKVSATRLAEMFEVTPRTIYRDVETLSRAGIPITAYPGIHGGISIMSQYKVDKKLFNPDDIATLLIGLGSLSSTLLPNEIVGTLAKVKGLIPDKQRKDIDLKSNQIFIDLTSWAGNKNLSPNLEKIKSALNASNCLSFNYSDSNGKRTVRTIEPYQLVLKEGHWYIQGYCTKRQDFRIFKLYRISALEVLNNTFTPRPFNSKLMDDSCWIASRIITIKLLIDNSLREQIAERCSEENITSYDEHRLLVELEFVDDEPGYQMLMSFGERCECLEPEHIRQGLIQRIERMMKVYG</sequence>
<dbReference type="InterPro" id="IPR001034">
    <property type="entry name" value="DeoR_HTH"/>
</dbReference>
<evidence type="ECO:0000313" key="7">
    <source>
        <dbReference type="Proteomes" id="UP000373449"/>
    </source>
</evidence>
<dbReference type="OrthoDB" id="9807255at2"/>
<dbReference type="STRING" id="1111728.GCA_000427805_00111"/>
<reference evidence="4" key="1">
    <citation type="submission" date="2017-09" db="EMBL/GenBank/DDBJ databases">
        <title>FDA dAtabase for Regulatory Grade micrObial Sequences (FDA-ARGOS): Supporting development and validation of Infectious Disease Dx tests.</title>
        <authorList>
            <person name="Minogue T."/>
            <person name="Wolcott M."/>
            <person name="Wasieloski L."/>
            <person name="Aguilar W."/>
            <person name="Moore D."/>
            <person name="Tallon L.J."/>
            <person name="Sadzewicz L."/>
            <person name="Ott S."/>
            <person name="Zhao X."/>
            <person name="Nagaraj S."/>
            <person name="Vavikolanu K."/>
            <person name="Aluvathingal J."/>
            <person name="Nadendla S."/>
            <person name="Sichtig H."/>
        </authorList>
    </citation>
    <scope>NUCLEOTIDE SEQUENCE</scope>
    <source>
        <strain evidence="4">FDAARGOS_387</strain>
    </source>
</reference>
<dbReference type="InterPro" id="IPR013196">
    <property type="entry name" value="HTH_11"/>
</dbReference>
<keyword evidence="2" id="KW-0804">Transcription</keyword>
<dbReference type="InterPro" id="IPR026881">
    <property type="entry name" value="WYL_dom"/>
</dbReference>
<reference evidence="6" key="2">
    <citation type="submission" date="2017-09" db="EMBL/GenBank/DDBJ databases">
        <title>FDA dAtabase for Regulatory Grade micrObial Sequences (FDA-ARGOS): Supporting development and validation of Infectious Disease Dx tests.</title>
        <authorList>
            <person name="Minogue T."/>
            <person name="Wolcott M."/>
            <person name="Wasieloski L."/>
            <person name="Aguilar W."/>
            <person name="Moore D."/>
            <person name="Tallon L."/>
            <person name="Sadzewicz L."/>
            <person name="Ott S."/>
            <person name="Zhao X."/>
            <person name="Nagaraj S."/>
            <person name="Vavikolanu K."/>
            <person name="Aluvathingal J."/>
            <person name="Nadendla S."/>
            <person name="Sichtig H."/>
        </authorList>
    </citation>
    <scope>NUCLEOTIDE SEQUENCE [LARGE SCALE GENOMIC DNA]</scope>
    <source>
        <strain evidence="6">FDAARGOS_387</strain>
    </source>
</reference>
<dbReference type="Gene3D" id="1.10.10.10">
    <property type="entry name" value="Winged helix-like DNA-binding domain superfamily/Winged helix DNA-binding domain"/>
    <property type="match status" value="1"/>
</dbReference>
<dbReference type="InterPro" id="IPR051534">
    <property type="entry name" value="CBASS_pafABC_assoc_protein"/>
</dbReference>
<evidence type="ECO:0000313" key="5">
    <source>
        <dbReference type="EMBL" id="VFS49922.1"/>
    </source>
</evidence>
<dbReference type="PROSITE" id="PS51000">
    <property type="entry name" value="HTH_DEOR_2"/>
    <property type="match status" value="1"/>
</dbReference>
<dbReference type="GO" id="GO:0000502">
    <property type="term" value="C:proteasome complex"/>
    <property type="evidence" value="ECO:0007669"/>
    <property type="project" value="UniProtKB-KW"/>
</dbReference>
<keyword evidence="5" id="KW-0647">Proteasome</keyword>
<dbReference type="PIRSF" id="PIRSF016838">
    <property type="entry name" value="PafC"/>
    <property type="match status" value="1"/>
</dbReference>